<name>A0A2B8B5B1_9PROT</name>
<proteinExistence type="predicted"/>
<comment type="caution">
    <text evidence="1">The sequence shown here is derived from an EMBL/GenBank/DDBJ whole genome shotgun (WGS) entry which is preliminary data.</text>
</comment>
<accession>A0A2B8B5B1</accession>
<evidence type="ECO:0000313" key="2">
    <source>
        <dbReference type="Proteomes" id="UP000225379"/>
    </source>
</evidence>
<organism evidence="1 2">
    <name type="scientific">Azospirillum palustre</name>
    <dbReference type="NCBI Taxonomy" id="2044885"/>
    <lineage>
        <taxon>Bacteria</taxon>
        <taxon>Pseudomonadati</taxon>
        <taxon>Pseudomonadota</taxon>
        <taxon>Alphaproteobacteria</taxon>
        <taxon>Rhodospirillales</taxon>
        <taxon>Azospirillaceae</taxon>
        <taxon>Azospirillum</taxon>
    </lineage>
</organism>
<dbReference type="EMBL" id="PDKW01000043">
    <property type="protein sequence ID" value="PGH52748.1"/>
    <property type="molecule type" value="Genomic_DNA"/>
</dbReference>
<gene>
    <name evidence="1" type="ORF">CRT60_22645</name>
</gene>
<evidence type="ECO:0000313" key="1">
    <source>
        <dbReference type="EMBL" id="PGH52748.1"/>
    </source>
</evidence>
<keyword evidence="2" id="KW-1185">Reference proteome</keyword>
<dbReference type="AlphaFoldDB" id="A0A2B8B5B1"/>
<sequence>MMIPPELQEFILRSREIARAHAVDALISAAGAYRDEIDRQDNLHRARLRQREETMMLAAEDLLATRRPLANLTHADLDLYRRSMEAAAKRDLHASAPKRPAS</sequence>
<reference evidence="2" key="1">
    <citation type="submission" date="2017-10" db="EMBL/GenBank/DDBJ databases">
        <authorList>
            <person name="Kravchenko I.K."/>
            <person name="Grouzdev D.S."/>
        </authorList>
    </citation>
    <scope>NUCLEOTIDE SEQUENCE [LARGE SCALE GENOMIC DNA]</scope>
    <source>
        <strain evidence="2">B2</strain>
    </source>
</reference>
<protein>
    <submittedName>
        <fullName evidence="1">Uncharacterized protein</fullName>
    </submittedName>
</protein>
<dbReference type="Proteomes" id="UP000225379">
    <property type="component" value="Unassembled WGS sequence"/>
</dbReference>